<reference evidence="1" key="1">
    <citation type="submission" date="2018-05" db="EMBL/GenBank/DDBJ databases">
        <title>Draft genome of Mucuna pruriens seed.</title>
        <authorList>
            <person name="Nnadi N.E."/>
            <person name="Vos R."/>
            <person name="Hasami M.H."/>
            <person name="Devisetty U.K."/>
            <person name="Aguiy J.C."/>
        </authorList>
    </citation>
    <scope>NUCLEOTIDE SEQUENCE [LARGE SCALE GENOMIC DNA]</scope>
    <source>
        <strain evidence="1">JCA_2017</strain>
    </source>
</reference>
<keyword evidence="2" id="KW-1185">Reference proteome</keyword>
<sequence>MTHATPWYADICNYLVTSTYPRGASQTAKDKLASDAKYYVYSEIRDQVDSPFLSLKVRRRTLQIDEDSLKSR</sequence>
<evidence type="ECO:0000313" key="2">
    <source>
        <dbReference type="Proteomes" id="UP000257109"/>
    </source>
</evidence>
<dbReference type="Proteomes" id="UP000257109">
    <property type="component" value="Unassembled WGS sequence"/>
</dbReference>
<name>A0A371HTE0_MUCPR</name>
<proteinExistence type="predicted"/>
<protein>
    <submittedName>
        <fullName evidence="1">Uncharacterized protein</fullName>
    </submittedName>
</protein>
<accession>A0A371HTE0</accession>
<organism evidence="1 2">
    <name type="scientific">Mucuna pruriens</name>
    <name type="common">Velvet bean</name>
    <name type="synonym">Dolichos pruriens</name>
    <dbReference type="NCBI Taxonomy" id="157652"/>
    <lineage>
        <taxon>Eukaryota</taxon>
        <taxon>Viridiplantae</taxon>
        <taxon>Streptophyta</taxon>
        <taxon>Embryophyta</taxon>
        <taxon>Tracheophyta</taxon>
        <taxon>Spermatophyta</taxon>
        <taxon>Magnoliopsida</taxon>
        <taxon>eudicotyledons</taxon>
        <taxon>Gunneridae</taxon>
        <taxon>Pentapetalae</taxon>
        <taxon>rosids</taxon>
        <taxon>fabids</taxon>
        <taxon>Fabales</taxon>
        <taxon>Fabaceae</taxon>
        <taxon>Papilionoideae</taxon>
        <taxon>50 kb inversion clade</taxon>
        <taxon>NPAAA clade</taxon>
        <taxon>indigoferoid/millettioid clade</taxon>
        <taxon>Phaseoleae</taxon>
        <taxon>Mucuna</taxon>
    </lineage>
</organism>
<gene>
    <name evidence="1" type="ORF">CR513_10007</name>
</gene>
<comment type="caution">
    <text evidence="1">The sequence shown here is derived from an EMBL/GenBank/DDBJ whole genome shotgun (WGS) entry which is preliminary data.</text>
</comment>
<evidence type="ECO:0000313" key="1">
    <source>
        <dbReference type="EMBL" id="RDY06071.1"/>
    </source>
</evidence>
<dbReference type="AlphaFoldDB" id="A0A371HTE0"/>
<feature type="non-terminal residue" evidence="1">
    <location>
        <position position="1"/>
    </location>
</feature>
<dbReference type="EMBL" id="QJKJ01001757">
    <property type="protein sequence ID" value="RDY06071.1"/>
    <property type="molecule type" value="Genomic_DNA"/>
</dbReference>